<dbReference type="SMART" id="SM00146">
    <property type="entry name" value="PI3Kc"/>
    <property type="match status" value="1"/>
</dbReference>
<dbReference type="GO" id="GO:0106310">
    <property type="term" value="F:protein serine kinase activity"/>
    <property type="evidence" value="ECO:0007669"/>
    <property type="project" value="RHEA"/>
</dbReference>
<dbReference type="SMART" id="SM01343">
    <property type="entry name" value="FATC"/>
    <property type="match status" value="1"/>
</dbReference>
<dbReference type="Proteomes" id="UP000078348">
    <property type="component" value="Unassembled WGS sequence"/>
</dbReference>
<evidence type="ECO:0000256" key="1">
    <source>
        <dbReference type="ARBA" id="ARBA00011031"/>
    </source>
</evidence>
<keyword evidence="3" id="KW-0677">Repeat</keyword>
<dbReference type="PROSITE" id="PS51189">
    <property type="entry name" value="FAT"/>
    <property type="match status" value="1"/>
</dbReference>
<dbReference type="Pfam" id="PF08771">
    <property type="entry name" value="FRB_dom"/>
    <property type="match status" value="1"/>
</dbReference>
<proteinExistence type="inferred from homology"/>
<dbReference type="GO" id="GO:0031929">
    <property type="term" value="P:TOR signaling"/>
    <property type="evidence" value="ECO:0007669"/>
    <property type="project" value="TreeGrafter"/>
</dbReference>
<dbReference type="PROSITE" id="PS00915">
    <property type="entry name" value="PI3_4_KINASE_1"/>
    <property type="match status" value="1"/>
</dbReference>
<dbReference type="GO" id="GO:0005737">
    <property type="term" value="C:cytoplasm"/>
    <property type="evidence" value="ECO:0007669"/>
    <property type="project" value="TreeGrafter"/>
</dbReference>
<dbReference type="InterPro" id="IPR011989">
    <property type="entry name" value="ARM-like"/>
</dbReference>
<keyword evidence="5 9" id="KW-0418">Kinase</keyword>
<dbReference type="SMART" id="SM01346">
    <property type="entry name" value="DUF3385"/>
    <property type="match status" value="1"/>
</dbReference>
<dbReference type="InterPro" id="IPR026683">
    <property type="entry name" value="TOR_cat"/>
</dbReference>
<dbReference type="GO" id="GO:0004674">
    <property type="term" value="F:protein serine/threonine kinase activity"/>
    <property type="evidence" value="ECO:0007669"/>
    <property type="project" value="UniProtKB-KW"/>
</dbReference>
<dbReference type="EC" id="2.7.11.1" evidence="9"/>
<dbReference type="FunFam" id="3.30.1010.10:FF:000006">
    <property type="entry name" value="Serine/threonine-protein kinase TOR"/>
    <property type="match status" value="1"/>
</dbReference>
<dbReference type="PROSITE" id="PS50290">
    <property type="entry name" value="PI3_4_KINASE_3"/>
    <property type="match status" value="1"/>
</dbReference>
<gene>
    <name evidence="13" type="ORF">AV274_1649</name>
</gene>
<keyword evidence="14" id="KW-1185">Reference proteome</keyword>
<dbReference type="FunFam" id="1.10.1070.11:FF:000029">
    <property type="entry name" value="Serine/threonine-protein kinase TOR"/>
    <property type="match status" value="1"/>
</dbReference>
<evidence type="ECO:0000259" key="11">
    <source>
        <dbReference type="PROSITE" id="PS51189"/>
    </source>
</evidence>
<reference evidence="13 14" key="1">
    <citation type="submission" date="2016-05" db="EMBL/GenBank/DDBJ databases">
        <title>Nuclear genome of Blastocystis sp. subtype 1 NandII.</title>
        <authorList>
            <person name="Gentekaki E."/>
            <person name="Curtis B."/>
            <person name="Stairs C."/>
            <person name="Eme L."/>
            <person name="Herman E."/>
            <person name="Klimes V."/>
            <person name="Arias M.C."/>
            <person name="Elias M."/>
            <person name="Hilliou F."/>
            <person name="Klute M."/>
            <person name="Malik S.-B."/>
            <person name="Pightling A."/>
            <person name="Rachubinski R."/>
            <person name="Salas D."/>
            <person name="Schlacht A."/>
            <person name="Suga H."/>
            <person name="Archibald J."/>
            <person name="Ball S.G."/>
            <person name="Clark G."/>
            <person name="Dacks J."/>
            <person name="Van Der Giezen M."/>
            <person name="Tsaousis A."/>
            <person name="Roger A."/>
        </authorList>
    </citation>
    <scope>NUCLEOTIDE SEQUENCE [LARGE SCALE GENOMIC DNA]</scope>
    <source>
        <strain evidence="14">ATCC 50177 / NandII</strain>
    </source>
</reference>
<dbReference type="Pfam" id="PF02260">
    <property type="entry name" value="FATC"/>
    <property type="match status" value="1"/>
</dbReference>
<evidence type="ECO:0000256" key="5">
    <source>
        <dbReference type="ARBA" id="ARBA00022777"/>
    </source>
</evidence>
<evidence type="ECO:0000313" key="13">
    <source>
        <dbReference type="EMBL" id="OAO16622.1"/>
    </source>
</evidence>
<dbReference type="InterPro" id="IPR003151">
    <property type="entry name" value="PIK-rel_kinase_FAT"/>
</dbReference>
<evidence type="ECO:0000256" key="7">
    <source>
        <dbReference type="ARBA" id="ARBA00047899"/>
    </source>
</evidence>
<dbReference type="InterPro" id="IPR018936">
    <property type="entry name" value="PI3/4_kinase_CS"/>
</dbReference>
<dbReference type="STRING" id="478820.A0A196SKA9"/>
<dbReference type="GO" id="GO:0044877">
    <property type="term" value="F:protein-containing complex binding"/>
    <property type="evidence" value="ECO:0007669"/>
    <property type="project" value="InterPro"/>
</dbReference>
<dbReference type="Pfam" id="PF11865">
    <property type="entry name" value="mTOR_dom"/>
    <property type="match status" value="1"/>
</dbReference>
<evidence type="ECO:0000259" key="12">
    <source>
        <dbReference type="PROSITE" id="PS51190"/>
    </source>
</evidence>
<name>A0A196SKA9_BLAHN</name>
<dbReference type="InterPro" id="IPR000403">
    <property type="entry name" value="PI3/4_kinase_cat_dom"/>
</dbReference>
<dbReference type="EMBL" id="LXWW01000070">
    <property type="protein sequence ID" value="OAO16622.1"/>
    <property type="molecule type" value="Genomic_DNA"/>
</dbReference>
<dbReference type="GO" id="GO:0005524">
    <property type="term" value="F:ATP binding"/>
    <property type="evidence" value="ECO:0007669"/>
    <property type="project" value="UniProtKB-KW"/>
</dbReference>
<dbReference type="SUPFAM" id="SSF56112">
    <property type="entry name" value="Protein kinase-like (PK-like)"/>
    <property type="match status" value="1"/>
</dbReference>
<dbReference type="Gene3D" id="3.30.1010.10">
    <property type="entry name" value="Phosphatidylinositol 3-kinase Catalytic Subunit, Chain A, domain 4"/>
    <property type="match status" value="1"/>
</dbReference>
<keyword evidence="4 9" id="KW-0547">Nucleotide-binding</keyword>
<dbReference type="PROSITE" id="PS51190">
    <property type="entry name" value="FATC"/>
    <property type="match status" value="1"/>
</dbReference>
<dbReference type="InterPro" id="IPR016024">
    <property type="entry name" value="ARM-type_fold"/>
</dbReference>
<evidence type="ECO:0000256" key="8">
    <source>
        <dbReference type="ARBA" id="ARBA00048679"/>
    </source>
</evidence>
<dbReference type="InterPro" id="IPR009076">
    <property type="entry name" value="FRB_dom"/>
</dbReference>
<accession>A0A196SKA9</accession>
<evidence type="ECO:0000256" key="3">
    <source>
        <dbReference type="ARBA" id="ARBA00022737"/>
    </source>
</evidence>
<dbReference type="GO" id="GO:0031932">
    <property type="term" value="C:TORC2 complex"/>
    <property type="evidence" value="ECO:0007669"/>
    <property type="project" value="TreeGrafter"/>
</dbReference>
<comment type="catalytic activity">
    <reaction evidence="7 9">
        <text>L-threonyl-[protein] + ATP = O-phospho-L-threonyl-[protein] + ADP + H(+)</text>
        <dbReference type="Rhea" id="RHEA:46608"/>
        <dbReference type="Rhea" id="RHEA-COMP:11060"/>
        <dbReference type="Rhea" id="RHEA-COMP:11605"/>
        <dbReference type="ChEBI" id="CHEBI:15378"/>
        <dbReference type="ChEBI" id="CHEBI:30013"/>
        <dbReference type="ChEBI" id="CHEBI:30616"/>
        <dbReference type="ChEBI" id="CHEBI:61977"/>
        <dbReference type="ChEBI" id="CHEBI:456216"/>
        <dbReference type="EC" id="2.7.11.1"/>
    </reaction>
</comment>
<keyword evidence="9" id="KW-0723">Serine/threonine-protein kinase</keyword>
<evidence type="ECO:0000259" key="10">
    <source>
        <dbReference type="PROSITE" id="PS50290"/>
    </source>
</evidence>
<dbReference type="OrthoDB" id="381190at2759"/>
<comment type="catalytic activity">
    <reaction evidence="8">
        <text>L-seryl-[protein] + ATP = O-phospho-L-seryl-[protein] + ADP + H(+)</text>
        <dbReference type="Rhea" id="RHEA:17989"/>
        <dbReference type="Rhea" id="RHEA-COMP:9863"/>
        <dbReference type="Rhea" id="RHEA-COMP:11604"/>
        <dbReference type="ChEBI" id="CHEBI:15378"/>
        <dbReference type="ChEBI" id="CHEBI:29999"/>
        <dbReference type="ChEBI" id="CHEBI:30616"/>
        <dbReference type="ChEBI" id="CHEBI:83421"/>
        <dbReference type="ChEBI" id="CHEBI:456216"/>
        <dbReference type="EC" id="2.7.11.1"/>
    </reaction>
</comment>
<protein>
    <recommendedName>
        <fullName evidence="9">Serine/threonine-protein kinase TOR</fullName>
        <ecNumber evidence="9">2.7.11.1</ecNumber>
    </recommendedName>
</protein>
<dbReference type="CDD" id="cd05169">
    <property type="entry name" value="PIKKc_TOR"/>
    <property type="match status" value="1"/>
</dbReference>
<dbReference type="SMART" id="SM01345">
    <property type="entry name" value="Rapamycin_bind"/>
    <property type="match status" value="1"/>
</dbReference>
<dbReference type="Pfam" id="PF02259">
    <property type="entry name" value="FAT"/>
    <property type="match status" value="1"/>
</dbReference>
<dbReference type="Pfam" id="PF00454">
    <property type="entry name" value="PI3_PI4_kinase"/>
    <property type="match status" value="1"/>
</dbReference>
<evidence type="ECO:0000256" key="6">
    <source>
        <dbReference type="ARBA" id="ARBA00022840"/>
    </source>
</evidence>
<keyword evidence="6 9" id="KW-0067">ATP-binding</keyword>
<feature type="domain" description="FATC" evidence="12">
    <location>
        <begin position="2348"/>
        <end position="2380"/>
    </location>
</feature>
<dbReference type="Gene3D" id="1.10.1070.11">
    <property type="entry name" value="Phosphatidylinositol 3-/4-kinase, catalytic domain"/>
    <property type="match status" value="1"/>
</dbReference>
<evidence type="ECO:0000313" key="14">
    <source>
        <dbReference type="Proteomes" id="UP000078348"/>
    </source>
</evidence>
<dbReference type="InterPro" id="IPR011009">
    <property type="entry name" value="Kinase-like_dom_sf"/>
</dbReference>
<sequence length="2380" mass="272880">MQDQVRLFHTPLDHSEHILDDLVSPSEEVRIQTAALYRKWIERKYQNADAQEYSMISDEIFQLLTRLNRTGEEFSHLGFLNLVDQLVDLGYQEEDRNIRISQYLESMMQDVHSQTLLKPLASTLGHLLQVGSSYLSEFIESVLNDSFNNLQHSKDENKRILSLLVLKEVANNSPTHFYQHIQSFQDSILEPLRDRQILIRQAAGEALSACLVLMQQRENQKKNDFYYTFLTLIQELPKDGRNESIHGYLIAINSFLNNSMEFCGSSIDSIYSTIQSYFNTKEVYIKITIIRLIPVITRYMSIYADSFLTDEYRMEVFDYLMSCCHRDTYRREALKAIGELAMVLPDDAYNRLDSICAVVKENLNPKKKPGAVREALNCFTHMSCALKERFTDKIAKLCNDLFVAGISQDLIDTLTEVSKHTHDSLELIQEKLLVELSVVLGEDAAESQQEPFSFTMRRTKAERTRHDTRSIILALHTLQVFELQNVNLFDYITRHVMPYVDDPNETIRCNAVSVACKLLLQKDKPMKHTALFMQEYHEVQKLISVGLSDRDSSVRACLLNSLDERFDPYLLQSENVSFLLMALHDEKYEIQKAVLKIISRLSTSIPGVATNAVRQLILDLLRSLGYSRESTTIIESVQLLGLAIHSTSSLIEAYVNPVFELLVNQLKDIQQDSIKIAYIDTLSLLAEVSSPELSKHRDVLMPIIIDALKQNNELREAALGLLETYVYCTGYVITPYLQYSSLMDILLNQHNRSGSTTYNLNDRVMRCIGVLGAIDPFVYNKNIKQITEDKEQFAAFDDLHQDQRPILCRNSERNLIITLEALMNVFVDASYSAYHQMVIEALSLVVSQMSNTTFSYLSLVVPPFIRTMESKQCDPLHFERIVYFLLDLVQKVKEHIRSYLPDILKAMEPFWTTNQQQILRFVRTCSLCFHNEFKLYLVYVLPHMLCILGDETTERKTATEIVHCLLCIVPSLDNHLNVVLPCLLRFIENTQKCSVFQVEGVKCLRRIVHELDVSLYISQIIMPLLRLLSCDVCDVVPEIMDVICAIICQKQQESYIYLSAINKVVAEKNIVYPKFNEISNALYRGGILPIMEYVFDKNDDSVILQDAVYPARPYHCDTTALQGLWRQATTLSTKEDWKEWNRRFALHLIKESPDPSLRSCHALAQAINPFASELFNAAFTSMWNELSPANRADLVGCFKQAFESPQVPPEIVMQLLSLGEFMEHDEDVVLQMSKDYVLPLDIRILGNLAISSNAYAKALHYKEMEYETTPDTCIEKLIQINNQLHLSDAAVGVLRYSQKYHGDVTEVKDELYEKLGRWEEALEAYERKQLNLPLQTELTMGRIRCLSALGESEMVLRVIKLAEDKLEDSGQGEVVASYAAKAAYDLGDWSDLEHYVNKTASSSPAIIFYQAALLIHQGQFDQAEKLIAETRLMIGRTLAPIVSEGYARVYSHFIQLEKLEELEEICRLQRLKEQNSALYEPSMAHLIMTFDRRLEGVQYDVSVWHDLLSLRKLFVQIGDKDASGVPYSRKHWLKFISLSRKSDRPALALRTLSSLGINLKGATVLGENMDDELGAAPEVRYAYHKFLYYQGLTKNAITRLRRLVEETKEAPPMAELRGSELSMPSLRTGVMEPEEANVQIKIRTRLRLAHWELDENHRNLTDEVVQDISTIIRECSSINKDDHKAFHEIAMLHMACAEYYHTHGDSAGVGGVTVMTGKAGKAILAGRKGSNAALESSKNSDLITQHLREAIGNFFDAISLSKDRNSSIVLQDILRIITLWFTYGGREEVINEINRGFNIISLDTWLYVIPQLVARIHIDESKAKRLLINLLVQLSKAHPQALVYSLTRSARSSAESRKKAALEVLSHLRRDNIMLVKEADIVSGEMIRVAVLWTERWMRGIEDASCQYYEMKNIKKMLSIFDDLYRMIGSPSETRNEDNFHRMYERQMENTREYLLRYIATSNVNELESAWKILSDMHKRMVKSVKVVSELELDSVSPKLLNIKNLSIAVPGTYSPEKKNDCIRIKQFYRILNVLQSKQRPRKIVIFGNDGNKYDFLLKGNEDLRQDERVMQVFTMVNRLLVANPETCKQELFVRTYSVTPLNDNCGIVSWVDRHDTIHALIKMYRMCKHADTSAELGLIKKYAPMYEEMTAVKRVEIFNTVMDETVGDDLKAVLWLRSKSSEKWLHCRINYTRSLAVMSMVGYILGLGDRHPSNIMIHRVSGTVCHIDFGDCFEVTMQREKFPERIPFRLTRMLVKAMEVGGVEGTFRSTCESVMSVMRQNEDSLMAILEAFVHDPLMNWKLLETVQGGEEEDADESASSNQTNAKAAAVISRVRDKLTGNDFYEDEKISVEEQVRRLILQATSRYNLCQSYSGWCPFY</sequence>
<dbReference type="InterPro" id="IPR014009">
    <property type="entry name" value="PIK_FAT"/>
</dbReference>
<dbReference type="Pfam" id="PF23593">
    <property type="entry name" value="HEAT_ATR"/>
    <property type="match status" value="1"/>
</dbReference>
<dbReference type="InterPro" id="IPR057564">
    <property type="entry name" value="HEAT_ATR"/>
</dbReference>
<evidence type="ECO:0000256" key="2">
    <source>
        <dbReference type="ARBA" id="ARBA00022679"/>
    </source>
</evidence>
<dbReference type="InterPro" id="IPR003152">
    <property type="entry name" value="FATC_dom"/>
</dbReference>
<dbReference type="GO" id="GO:0016242">
    <property type="term" value="P:negative regulation of macroautophagy"/>
    <property type="evidence" value="ECO:0007669"/>
    <property type="project" value="TreeGrafter"/>
</dbReference>
<feature type="domain" description="FAT" evidence="11">
    <location>
        <begin position="1244"/>
        <end position="1852"/>
    </location>
</feature>
<dbReference type="PANTHER" id="PTHR11139">
    <property type="entry name" value="ATAXIA TELANGIECTASIA MUTATED ATM -RELATED"/>
    <property type="match status" value="1"/>
</dbReference>
<organism evidence="13 14">
    <name type="scientific">Blastocystis sp. subtype 1 (strain ATCC 50177 / NandII)</name>
    <dbReference type="NCBI Taxonomy" id="478820"/>
    <lineage>
        <taxon>Eukaryota</taxon>
        <taxon>Sar</taxon>
        <taxon>Stramenopiles</taxon>
        <taxon>Bigyra</taxon>
        <taxon>Opalozoa</taxon>
        <taxon>Opalinata</taxon>
        <taxon>Blastocystidae</taxon>
        <taxon>Blastocystis</taxon>
    </lineage>
</organism>
<dbReference type="InterPro" id="IPR036940">
    <property type="entry name" value="PI3/4_kinase_cat_sf"/>
</dbReference>
<dbReference type="Gene3D" id="1.25.10.10">
    <property type="entry name" value="Leucine-rich Repeat Variant"/>
    <property type="match status" value="3"/>
</dbReference>
<keyword evidence="2 9" id="KW-0808">Transferase</keyword>
<dbReference type="GO" id="GO:0005634">
    <property type="term" value="C:nucleus"/>
    <property type="evidence" value="ECO:0007669"/>
    <property type="project" value="TreeGrafter"/>
</dbReference>
<feature type="domain" description="PI3K/PI4K catalytic" evidence="10">
    <location>
        <begin position="2028"/>
        <end position="2344"/>
    </location>
</feature>
<dbReference type="InterPro" id="IPR036738">
    <property type="entry name" value="FRB_sf"/>
</dbReference>
<evidence type="ECO:0000256" key="4">
    <source>
        <dbReference type="ARBA" id="ARBA00022741"/>
    </source>
</evidence>
<comment type="similarity">
    <text evidence="1 9">Belongs to the PI3/PI4-kinase family.</text>
</comment>
<comment type="caution">
    <text evidence="13">The sequence shown here is derived from an EMBL/GenBank/DDBJ whole genome shotgun (WGS) entry which is preliminary data.</text>
</comment>
<dbReference type="GO" id="GO:0031931">
    <property type="term" value="C:TORC1 complex"/>
    <property type="evidence" value="ECO:0007669"/>
    <property type="project" value="TreeGrafter"/>
</dbReference>
<dbReference type="InterPro" id="IPR050517">
    <property type="entry name" value="DDR_Repair_Kinase"/>
</dbReference>
<dbReference type="PANTHER" id="PTHR11139:SF9">
    <property type="entry name" value="SERINE_THREONINE-PROTEIN KINASE MTOR"/>
    <property type="match status" value="1"/>
</dbReference>
<dbReference type="PROSITE" id="PS00916">
    <property type="entry name" value="PI3_4_KINASE_2"/>
    <property type="match status" value="1"/>
</dbReference>
<dbReference type="SUPFAM" id="SSF48371">
    <property type="entry name" value="ARM repeat"/>
    <property type="match status" value="2"/>
</dbReference>
<evidence type="ECO:0000256" key="9">
    <source>
        <dbReference type="RuleBase" id="RU364109"/>
    </source>
</evidence>
<dbReference type="SUPFAM" id="SSF47212">
    <property type="entry name" value="FKBP12-rapamycin-binding domain of FKBP-rapamycin-associated protein (FRAP)"/>
    <property type="match status" value="1"/>
</dbReference>
<dbReference type="InterPro" id="IPR024585">
    <property type="entry name" value="mTOR_dom"/>
</dbReference>